<protein>
    <submittedName>
        <fullName evidence="1">Uncharacterized protein</fullName>
    </submittedName>
</protein>
<dbReference type="AlphaFoldDB" id="A0A316D3E4"/>
<organism evidence="1 2">
    <name type="scientific">Tumebacillus permanentifrigoris</name>
    <dbReference type="NCBI Taxonomy" id="378543"/>
    <lineage>
        <taxon>Bacteria</taxon>
        <taxon>Bacillati</taxon>
        <taxon>Bacillota</taxon>
        <taxon>Bacilli</taxon>
        <taxon>Bacillales</taxon>
        <taxon>Alicyclobacillaceae</taxon>
        <taxon>Tumebacillus</taxon>
    </lineage>
</organism>
<evidence type="ECO:0000313" key="1">
    <source>
        <dbReference type="EMBL" id="PWK05943.1"/>
    </source>
</evidence>
<gene>
    <name evidence="1" type="ORF">C7459_1215</name>
</gene>
<dbReference type="EMBL" id="QGGL01000021">
    <property type="protein sequence ID" value="PWK05943.1"/>
    <property type="molecule type" value="Genomic_DNA"/>
</dbReference>
<keyword evidence="2" id="KW-1185">Reference proteome</keyword>
<name>A0A316D3E4_9BACL</name>
<reference evidence="1 2" key="1">
    <citation type="submission" date="2018-05" db="EMBL/GenBank/DDBJ databases">
        <title>Genomic Encyclopedia of Type Strains, Phase IV (KMG-IV): sequencing the most valuable type-strain genomes for metagenomic binning, comparative biology and taxonomic classification.</title>
        <authorList>
            <person name="Goeker M."/>
        </authorList>
    </citation>
    <scope>NUCLEOTIDE SEQUENCE [LARGE SCALE GENOMIC DNA]</scope>
    <source>
        <strain evidence="1 2">DSM 18773</strain>
    </source>
</reference>
<sequence>MGFIILAMIATIFVLLCVALGKSDQRRKRK</sequence>
<proteinExistence type="predicted"/>
<evidence type="ECO:0000313" key="2">
    <source>
        <dbReference type="Proteomes" id="UP000245634"/>
    </source>
</evidence>
<comment type="caution">
    <text evidence="1">The sequence shown here is derived from an EMBL/GenBank/DDBJ whole genome shotgun (WGS) entry which is preliminary data.</text>
</comment>
<accession>A0A316D3E4</accession>
<dbReference type="Proteomes" id="UP000245634">
    <property type="component" value="Unassembled WGS sequence"/>
</dbReference>